<dbReference type="AlphaFoldDB" id="A0A6J4NWS0"/>
<dbReference type="InterPro" id="IPR051202">
    <property type="entry name" value="Peptidase_C40"/>
</dbReference>
<sequence length="388" mass="43019">MRRLMFVVFAVFAAVSVVSFSTLSAEAQSTDQYESSDGSEAVDTPQNSSDPPESETPSQPPAPPENVDEPSAEGVEDRVVNEVAEDPYSQVVDNGTRGRFSAPGWQKVRDASAYGGSLVQAEAGRRSDARFKMEVPENGYYTVYAHWPAKSSNTYAARVGVSTADGVRWEDVDQRTDGSEWVRIGAFEMARGEGRPVLVSAGESGATVADAVMISKNVLIGKNAEMVSLGDPDASSGDEKVGTSEETSGTISTYGAVDRRREVVRRARNHLGKGYDYNHRRCQRGMAREDCSCLTRNVFRHFDKKLPDSPVYQWKYGKRVSKANLKRGDLVFHDLNKDGDLRDHYVDHVSIYSGNNNIVHASSYFGKVVESKERYLDRYWGSKRLRLR</sequence>
<dbReference type="PANTHER" id="PTHR47053:SF1">
    <property type="entry name" value="MUREIN DD-ENDOPEPTIDASE MEPH-RELATED"/>
    <property type="match status" value="1"/>
</dbReference>
<comment type="similarity">
    <text evidence="1">Belongs to the peptidase C40 family.</text>
</comment>
<keyword evidence="3" id="KW-0378">Hydrolase</keyword>
<feature type="chain" id="PRO_5027026599" description="NlpC/P60 domain-containing protein" evidence="6">
    <location>
        <begin position="28"/>
        <end position="388"/>
    </location>
</feature>
<reference evidence="8" key="1">
    <citation type="submission" date="2020-02" db="EMBL/GenBank/DDBJ databases">
        <authorList>
            <person name="Meier V. D."/>
        </authorList>
    </citation>
    <scope>NUCLEOTIDE SEQUENCE</scope>
    <source>
        <strain evidence="8">AVDCRST_MAG22</strain>
    </source>
</reference>
<feature type="signal peptide" evidence="6">
    <location>
        <begin position="1"/>
        <end position="27"/>
    </location>
</feature>
<evidence type="ECO:0000256" key="2">
    <source>
        <dbReference type="ARBA" id="ARBA00022670"/>
    </source>
</evidence>
<feature type="region of interest" description="Disordered" evidence="5">
    <location>
        <begin position="25"/>
        <end position="74"/>
    </location>
</feature>
<keyword evidence="4" id="KW-0788">Thiol protease</keyword>
<feature type="region of interest" description="Disordered" evidence="5">
    <location>
        <begin position="230"/>
        <end position="251"/>
    </location>
</feature>
<evidence type="ECO:0000256" key="1">
    <source>
        <dbReference type="ARBA" id="ARBA00007074"/>
    </source>
</evidence>
<keyword evidence="2" id="KW-0645">Protease</keyword>
<evidence type="ECO:0000256" key="3">
    <source>
        <dbReference type="ARBA" id="ARBA00022801"/>
    </source>
</evidence>
<feature type="compositionally biased region" description="Polar residues" evidence="5">
    <location>
        <begin position="25"/>
        <end position="57"/>
    </location>
</feature>
<dbReference type="Pfam" id="PF25275">
    <property type="entry name" value="Golvesin_C"/>
    <property type="match status" value="1"/>
</dbReference>
<dbReference type="InterPro" id="IPR033803">
    <property type="entry name" value="CBD-like_Golvesin-Xly"/>
</dbReference>
<dbReference type="Pfam" id="PF00877">
    <property type="entry name" value="NLPC_P60"/>
    <property type="match status" value="1"/>
</dbReference>
<accession>A0A6J4NWS0</accession>
<evidence type="ECO:0000259" key="7">
    <source>
        <dbReference type="PROSITE" id="PS51935"/>
    </source>
</evidence>
<evidence type="ECO:0000313" key="8">
    <source>
        <dbReference type="EMBL" id="CAA9399683.1"/>
    </source>
</evidence>
<dbReference type="SUPFAM" id="SSF54001">
    <property type="entry name" value="Cysteine proteinases"/>
    <property type="match status" value="1"/>
</dbReference>
<dbReference type="InterPro" id="IPR000064">
    <property type="entry name" value="NLP_P60_dom"/>
</dbReference>
<dbReference type="Gene3D" id="3.90.1720.10">
    <property type="entry name" value="endopeptidase domain like (from Nostoc punctiforme)"/>
    <property type="match status" value="1"/>
</dbReference>
<dbReference type="GO" id="GO:0008234">
    <property type="term" value="F:cysteine-type peptidase activity"/>
    <property type="evidence" value="ECO:0007669"/>
    <property type="project" value="UniProtKB-KW"/>
</dbReference>
<dbReference type="PROSITE" id="PS51935">
    <property type="entry name" value="NLPC_P60"/>
    <property type="match status" value="1"/>
</dbReference>
<evidence type="ECO:0000256" key="5">
    <source>
        <dbReference type="SAM" id="MobiDB-lite"/>
    </source>
</evidence>
<name>A0A6J4NWS0_9ACTN</name>
<organism evidence="8">
    <name type="scientific">uncultured Rubrobacteraceae bacterium</name>
    <dbReference type="NCBI Taxonomy" id="349277"/>
    <lineage>
        <taxon>Bacteria</taxon>
        <taxon>Bacillati</taxon>
        <taxon>Actinomycetota</taxon>
        <taxon>Rubrobacteria</taxon>
        <taxon>Rubrobacterales</taxon>
        <taxon>Rubrobacteraceae</taxon>
        <taxon>environmental samples</taxon>
    </lineage>
</organism>
<evidence type="ECO:0000256" key="4">
    <source>
        <dbReference type="ARBA" id="ARBA00022807"/>
    </source>
</evidence>
<feature type="domain" description="NlpC/P60" evidence="7">
    <location>
        <begin position="257"/>
        <end position="388"/>
    </location>
</feature>
<gene>
    <name evidence="8" type="ORF">AVDCRST_MAG22-1346</name>
</gene>
<keyword evidence="6" id="KW-0732">Signal</keyword>
<dbReference type="PANTHER" id="PTHR47053">
    <property type="entry name" value="MUREIN DD-ENDOPEPTIDASE MEPH-RELATED"/>
    <property type="match status" value="1"/>
</dbReference>
<proteinExistence type="inferred from homology"/>
<protein>
    <recommendedName>
        <fullName evidence="7">NlpC/P60 domain-containing protein</fullName>
    </recommendedName>
</protein>
<evidence type="ECO:0000256" key="6">
    <source>
        <dbReference type="SAM" id="SignalP"/>
    </source>
</evidence>
<dbReference type="GO" id="GO:0006508">
    <property type="term" value="P:proteolysis"/>
    <property type="evidence" value="ECO:0007669"/>
    <property type="project" value="UniProtKB-KW"/>
</dbReference>
<dbReference type="InterPro" id="IPR038765">
    <property type="entry name" value="Papain-like_cys_pep_sf"/>
</dbReference>
<dbReference type="EMBL" id="CADCUV010000046">
    <property type="protein sequence ID" value="CAA9399683.1"/>
    <property type="molecule type" value="Genomic_DNA"/>
</dbReference>